<dbReference type="PANTHER" id="PTHR42978">
    <property type="entry name" value="QUORUM-QUENCHING LACTONASE YTNP-RELATED-RELATED"/>
    <property type="match status" value="1"/>
</dbReference>
<dbReference type="InterPro" id="IPR036866">
    <property type="entry name" value="RibonucZ/Hydroxyglut_hydro"/>
</dbReference>
<dbReference type="Proteomes" id="UP000321595">
    <property type="component" value="Chromosome"/>
</dbReference>
<dbReference type="Gene3D" id="3.60.15.10">
    <property type="entry name" value="Ribonuclease Z/Hydroxyacylglutathione hydrolase-like"/>
    <property type="match status" value="1"/>
</dbReference>
<comment type="similarity">
    <text evidence="1">Belongs to the metallo-beta-lactamase superfamily.</text>
</comment>
<organism evidence="6 7">
    <name type="scientific">Microvenator marinus</name>
    <dbReference type="NCBI Taxonomy" id="2600177"/>
    <lineage>
        <taxon>Bacteria</taxon>
        <taxon>Deltaproteobacteria</taxon>
        <taxon>Bradymonadales</taxon>
        <taxon>Microvenatoraceae</taxon>
        <taxon>Microvenator</taxon>
    </lineage>
</organism>
<dbReference type="Pfam" id="PF00753">
    <property type="entry name" value="Lactamase_B"/>
    <property type="match status" value="1"/>
</dbReference>
<evidence type="ECO:0000313" key="7">
    <source>
        <dbReference type="Proteomes" id="UP000321595"/>
    </source>
</evidence>
<dbReference type="RefSeq" id="WP_146963651.1">
    <property type="nucleotide sequence ID" value="NZ_CP042467.1"/>
</dbReference>
<dbReference type="AlphaFoldDB" id="A0A5B8XXQ2"/>
<keyword evidence="7" id="KW-1185">Reference proteome</keyword>
<keyword evidence="2" id="KW-0479">Metal-binding</keyword>
<feature type="domain" description="Metallo-beta-lactamase" evidence="5">
    <location>
        <begin position="46"/>
        <end position="249"/>
    </location>
</feature>
<dbReference type="InterPro" id="IPR051013">
    <property type="entry name" value="MBL_superfamily_lactonases"/>
</dbReference>
<evidence type="ECO:0000256" key="1">
    <source>
        <dbReference type="ARBA" id="ARBA00007749"/>
    </source>
</evidence>
<dbReference type="EMBL" id="CP042467">
    <property type="protein sequence ID" value="QED30184.1"/>
    <property type="molecule type" value="Genomic_DNA"/>
</dbReference>
<dbReference type="KEGG" id="bbae:FRD01_23705"/>
<dbReference type="InterPro" id="IPR001279">
    <property type="entry name" value="Metallo-B-lactamas"/>
</dbReference>
<keyword evidence="4" id="KW-0862">Zinc</keyword>
<evidence type="ECO:0000256" key="2">
    <source>
        <dbReference type="ARBA" id="ARBA00022723"/>
    </source>
</evidence>
<proteinExistence type="inferred from homology"/>
<sequence>MSKPLEVFTLVESMFALDGGAMFGIIPKPLWMRTNPADERNRIDLACRSMVVRYEDYDVLVDVGMGTRWNDKERDIYKIVGSTPEVKPLNVKHVILTHLHFDHAGGLSFLNDSNELQATFKDAKHWVQRANWGWAHTPSARDQGSYRPEELEIFEKGLAEIELIDGIAEILPGIEVLPMNGHTFGMQVVKVTTESGKVYAHLADLVPTTSHLRDPYVMGYDINPLDTVKEKREVLYEAAKSDWTLVFGHDPKTDMARVEMHDSVPKLVQA</sequence>
<dbReference type="GO" id="GO:0016787">
    <property type="term" value="F:hydrolase activity"/>
    <property type="evidence" value="ECO:0007669"/>
    <property type="project" value="UniProtKB-KW"/>
</dbReference>
<evidence type="ECO:0000259" key="5">
    <source>
        <dbReference type="SMART" id="SM00849"/>
    </source>
</evidence>
<evidence type="ECO:0000313" key="6">
    <source>
        <dbReference type="EMBL" id="QED30184.1"/>
    </source>
</evidence>
<gene>
    <name evidence="6" type="ORF">FRD01_23705</name>
</gene>
<keyword evidence="3 6" id="KW-0378">Hydrolase</keyword>
<evidence type="ECO:0000256" key="3">
    <source>
        <dbReference type="ARBA" id="ARBA00022801"/>
    </source>
</evidence>
<dbReference type="PANTHER" id="PTHR42978:SF6">
    <property type="entry name" value="QUORUM-QUENCHING LACTONASE YTNP-RELATED"/>
    <property type="match status" value="1"/>
</dbReference>
<dbReference type="SMART" id="SM00849">
    <property type="entry name" value="Lactamase_B"/>
    <property type="match status" value="1"/>
</dbReference>
<evidence type="ECO:0000256" key="4">
    <source>
        <dbReference type="ARBA" id="ARBA00022833"/>
    </source>
</evidence>
<dbReference type="OrthoDB" id="9773738at2"/>
<dbReference type="GO" id="GO:0046872">
    <property type="term" value="F:metal ion binding"/>
    <property type="evidence" value="ECO:0007669"/>
    <property type="project" value="UniProtKB-KW"/>
</dbReference>
<dbReference type="SUPFAM" id="SSF56281">
    <property type="entry name" value="Metallo-hydrolase/oxidoreductase"/>
    <property type="match status" value="1"/>
</dbReference>
<protein>
    <submittedName>
        <fullName evidence="6">MBL fold metallo-hydrolase</fullName>
    </submittedName>
</protein>
<reference evidence="6 7" key="1">
    <citation type="submission" date="2019-08" db="EMBL/GenBank/DDBJ databases">
        <authorList>
            <person name="Liang Q."/>
        </authorList>
    </citation>
    <scope>NUCLEOTIDE SEQUENCE [LARGE SCALE GENOMIC DNA]</scope>
    <source>
        <strain evidence="6 7">V1718</strain>
    </source>
</reference>
<name>A0A5B8XXQ2_9DELT</name>
<accession>A0A5B8XXQ2</accession>